<dbReference type="InterPro" id="IPR002831">
    <property type="entry name" value="Tscrpt_reg_TrmB_N"/>
</dbReference>
<evidence type="ECO:0000313" key="3">
    <source>
        <dbReference type="Proteomes" id="UP000053157"/>
    </source>
</evidence>
<gene>
    <name evidence="2" type="ORF">AUR66_00610</name>
</gene>
<reference evidence="2 3" key="1">
    <citation type="submission" date="2015-12" db="EMBL/GenBank/DDBJ databases">
        <title>Haloferax profundi sp. nov. isolated from the Discovery deep brine-seawater interface in the Red Sea.</title>
        <authorList>
            <person name="Zhang G."/>
            <person name="Stingl U."/>
            <person name="Rashid M."/>
        </authorList>
    </citation>
    <scope>NUCLEOTIDE SEQUENCE [LARGE SCALE GENOMIC DNA]</scope>
    <source>
        <strain evidence="2 3">SB29</strain>
    </source>
</reference>
<dbReference type="EMBL" id="LOPV01000195">
    <property type="protein sequence ID" value="KTG27097.1"/>
    <property type="molecule type" value="Genomic_DNA"/>
</dbReference>
<dbReference type="InterPro" id="IPR036388">
    <property type="entry name" value="WH-like_DNA-bd_sf"/>
</dbReference>
<proteinExistence type="predicted"/>
<dbReference type="PANTHER" id="PTHR34293">
    <property type="entry name" value="HTH-TYPE TRANSCRIPTIONAL REGULATOR TRMBL2"/>
    <property type="match status" value="1"/>
</dbReference>
<dbReference type="AlphaFoldDB" id="A0A0W1SM96"/>
<dbReference type="InterPro" id="IPR051797">
    <property type="entry name" value="TrmB-like"/>
</dbReference>
<dbReference type="InterPro" id="IPR036390">
    <property type="entry name" value="WH_DNA-bd_sf"/>
</dbReference>
<dbReference type="OrthoDB" id="30795at2157"/>
<dbReference type="RefSeq" id="WP_058572288.1">
    <property type="nucleotide sequence ID" value="NZ_LOPV01000195.1"/>
</dbReference>
<organism evidence="2 3">
    <name type="scientific">Haloferax profundi</name>
    <dbReference type="NCBI Taxonomy" id="1544718"/>
    <lineage>
        <taxon>Archaea</taxon>
        <taxon>Methanobacteriati</taxon>
        <taxon>Methanobacteriota</taxon>
        <taxon>Stenosarchaea group</taxon>
        <taxon>Halobacteria</taxon>
        <taxon>Halobacteriales</taxon>
        <taxon>Haloferacaceae</taxon>
        <taxon>Haloferax</taxon>
    </lineage>
</organism>
<feature type="domain" description="Transcription regulator TrmB N-terminal" evidence="1">
    <location>
        <begin position="12"/>
        <end position="78"/>
    </location>
</feature>
<protein>
    <recommendedName>
        <fullName evidence="1">Transcription regulator TrmB N-terminal domain-containing protein</fullName>
    </recommendedName>
</protein>
<keyword evidence="3" id="KW-1185">Reference proteome</keyword>
<dbReference type="Pfam" id="PF01978">
    <property type="entry name" value="TrmB"/>
    <property type="match status" value="1"/>
</dbReference>
<sequence length="260" mass="28563">MTVDTSDVAESLEWFGLSNYEAQVFVALHQLGLGTAKEIAEVTDVPQSQVYGAAAALEKSGLIEVQRSNPKRYRPIEIDQALDYLESEYHRRRAQVSDGLHAIREQYEDERSESQEHVWTVTGSAAVLSRISTLIDDATDSLIVGIEAASPISEQIVEKLQSTKDESVDITIISTSQQVLDSLKDIATVYNPPLPPQIEGTEEFMSGHILIADDEAVLMSACASAEEVAIWCAGTSFARVLIDMSKARLEILFDESESLN</sequence>
<dbReference type="Proteomes" id="UP000053157">
    <property type="component" value="Unassembled WGS sequence"/>
</dbReference>
<name>A0A0W1SM96_9EURY</name>
<dbReference type="PANTHER" id="PTHR34293:SF1">
    <property type="entry name" value="HTH-TYPE TRANSCRIPTIONAL REGULATOR TRMBL2"/>
    <property type="match status" value="1"/>
</dbReference>
<evidence type="ECO:0000313" key="2">
    <source>
        <dbReference type="EMBL" id="KTG27097.1"/>
    </source>
</evidence>
<dbReference type="InterPro" id="IPR011991">
    <property type="entry name" value="ArsR-like_HTH"/>
</dbReference>
<accession>A0A0W1SM96</accession>
<evidence type="ECO:0000259" key="1">
    <source>
        <dbReference type="Pfam" id="PF01978"/>
    </source>
</evidence>
<comment type="caution">
    <text evidence="2">The sequence shown here is derived from an EMBL/GenBank/DDBJ whole genome shotgun (WGS) entry which is preliminary data.</text>
</comment>
<dbReference type="Gene3D" id="1.10.10.10">
    <property type="entry name" value="Winged helix-like DNA-binding domain superfamily/Winged helix DNA-binding domain"/>
    <property type="match status" value="1"/>
</dbReference>
<dbReference type="CDD" id="cd00090">
    <property type="entry name" value="HTH_ARSR"/>
    <property type="match status" value="1"/>
</dbReference>
<dbReference type="SUPFAM" id="SSF46785">
    <property type="entry name" value="Winged helix' DNA-binding domain"/>
    <property type="match status" value="1"/>
</dbReference>